<dbReference type="NCBIfam" id="TIGR03724">
    <property type="entry name" value="arch_bud32"/>
    <property type="match status" value="1"/>
</dbReference>
<dbReference type="GO" id="GO:0000408">
    <property type="term" value="C:EKC/KEOPS complex"/>
    <property type="evidence" value="ECO:0007669"/>
    <property type="project" value="UniProtKB-ARBA"/>
</dbReference>
<evidence type="ECO:0000256" key="1">
    <source>
        <dbReference type="ARBA" id="ARBA00010630"/>
    </source>
</evidence>
<evidence type="ECO:0000259" key="12">
    <source>
        <dbReference type="PROSITE" id="PS50011"/>
    </source>
</evidence>
<comment type="subunit">
    <text evidence="11">Component of the KEOPS complex that consists of Kae1, Bud32, Cgi121 and Pcc1; the whole complex dimerizes.</text>
</comment>
<dbReference type="InterPro" id="IPR011009">
    <property type="entry name" value="Kinase-like_dom_sf"/>
</dbReference>
<evidence type="ECO:0000256" key="6">
    <source>
        <dbReference type="ARBA" id="ARBA00022741"/>
    </source>
</evidence>
<evidence type="ECO:0000256" key="3">
    <source>
        <dbReference type="ARBA" id="ARBA00022527"/>
    </source>
</evidence>
<keyword evidence="7 13" id="KW-0418">Kinase</keyword>
<dbReference type="STRING" id="1160895.CM19_09875"/>
<keyword evidence="4" id="KW-0808">Transferase</keyword>
<evidence type="ECO:0000256" key="10">
    <source>
        <dbReference type="ARBA" id="ARBA00048679"/>
    </source>
</evidence>
<dbReference type="NCBIfam" id="NF011463">
    <property type="entry name" value="PRK14879.1-4"/>
    <property type="match status" value="1"/>
</dbReference>
<dbReference type="Proteomes" id="UP000024332">
    <property type="component" value="Unassembled WGS sequence"/>
</dbReference>
<evidence type="ECO:0000313" key="13">
    <source>
        <dbReference type="EMBL" id="EZQ03129.1"/>
    </source>
</evidence>
<dbReference type="GO" id="GO:0005829">
    <property type="term" value="C:cytosol"/>
    <property type="evidence" value="ECO:0007669"/>
    <property type="project" value="TreeGrafter"/>
</dbReference>
<keyword evidence="8" id="KW-0067">ATP-binding</keyword>
<keyword evidence="14" id="KW-1185">Reference proteome</keyword>
<dbReference type="PROSITE" id="PS00109">
    <property type="entry name" value="PROTEIN_KINASE_TYR"/>
    <property type="match status" value="1"/>
</dbReference>
<dbReference type="FunFam" id="3.30.200.20:FF:000201">
    <property type="entry name" value="TP53-regulating kinase isoform X1"/>
    <property type="match status" value="1"/>
</dbReference>
<dbReference type="Pfam" id="PF01163">
    <property type="entry name" value="RIO1"/>
    <property type="match status" value="1"/>
</dbReference>
<dbReference type="NCBIfam" id="NF011460">
    <property type="entry name" value="PRK14879.1-1"/>
    <property type="match status" value="1"/>
</dbReference>
<keyword evidence="3 13" id="KW-0723">Serine/threonine-protein kinase</keyword>
<reference evidence="13 14" key="1">
    <citation type="submission" date="2014-03" db="EMBL/GenBank/DDBJ databases">
        <title>Draft genome sequence of the novel thermoacidophilic archaea Acidianus copahuensis ALE1 strain, isolated from Copahue volcanic area in Neuquen Argentina.</title>
        <authorList>
            <person name="Urbieta M.S."/>
            <person name="Rascovan N."/>
            <person name="Castro C."/>
            <person name="Revale S."/>
            <person name="Giaveno M.A."/>
            <person name="Vazquez M.P."/>
            <person name="Donati E.R."/>
        </authorList>
    </citation>
    <scope>NUCLEOTIDE SEQUENCE [LARGE SCALE GENOMIC DNA]</scope>
    <source>
        <strain evidence="13 14">ALE1</strain>
    </source>
</reference>
<evidence type="ECO:0000256" key="8">
    <source>
        <dbReference type="ARBA" id="ARBA00022840"/>
    </source>
</evidence>
<dbReference type="PANTHER" id="PTHR12209:SF0">
    <property type="entry name" value="EKC_KEOPS COMPLEX SUBUNIT TP53RK"/>
    <property type="match status" value="1"/>
</dbReference>
<dbReference type="SUPFAM" id="SSF56112">
    <property type="entry name" value="Protein kinase-like (PK-like)"/>
    <property type="match status" value="1"/>
</dbReference>
<sequence>MEELKLISRGAESFIYETYFLGIHAILKKRISKQYRESTLDERINRERTIHEAKIMYDAMRAGVPVPAVLYINLEQKELIIEYIEGESLLEYLKRRNEMEDKFMEELGIIVSRLHRNKIVHGDLTTNNVMVSNNRLFVIDFGLSKRSDDVEDIATDIHVFLRSLESIHPEKKEKLYSAFLKGYMALPNFNEVLSTVKEIRMRGRYIEERRNKGSNK</sequence>
<evidence type="ECO:0000256" key="9">
    <source>
        <dbReference type="ARBA" id="ARBA00047899"/>
    </source>
</evidence>
<dbReference type="InterPro" id="IPR022495">
    <property type="entry name" value="Bud32"/>
</dbReference>
<comment type="caution">
    <text evidence="13">The sequence shown here is derived from an EMBL/GenBank/DDBJ whole genome shotgun (WGS) entry which is preliminary data.</text>
</comment>
<organism evidence="13 14">
    <name type="scientific">Candidatus Acidianus copahuensis</name>
    <dbReference type="NCBI Taxonomy" id="1160895"/>
    <lineage>
        <taxon>Archaea</taxon>
        <taxon>Thermoproteota</taxon>
        <taxon>Thermoprotei</taxon>
        <taxon>Sulfolobales</taxon>
        <taxon>Sulfolobaceae</taxon>
        <taxon>Acidianus</taxon>
    </lineage>
</organism>
<evidence type="ECO:0000256" key="5">
    <source>
        <dbReference type="ARBA" id="ARBA00022694"/>
    </source>
</evidence>
<evidence type="ECO:0000256" key="2">
    <source>
        <dbReference type="ARBA" id="ARBA00012513"/>
    </source>
</evidence>
<gene>
    <name evidence="13" type="ORF">CM19_09875</name>
</gene>
<dbReference type="EC" id="2.7.11.1" evidence="2"/>
<dbReference type="InterPro" id="IPR018934">
    <property type="entry name" value="RIO_dom"/>
</dbReference>
<dbReference type="SMART" id="SM00220">
    <property type="entry name" value="S_TKc"/>
    <property type="match status" value="1"/>
</dbReference>
<dbReference type="Gene3D" id="1.10.510.10">
    <property type="entry name" value="Transferase(Phosphotransferase) domain 1"/>
    <property type="match status" value="1"/>
</dbReference>
<dbReference type="PROSITE" id="PS50011">
    <property type="entry name" value="PROTEIN_KINASE_DOM"/>
    <property type="match status" value="1"/>
</dbReference>
<dbReference type="InterPro" id="IPR000719">
    <property type="entry name" value="Prot_kinase_dom"/>
</dbReference>
<evidence type="ECO:0000256" key="11">
    <source>
        <dbReference type="ARBA" id="ARBA00065170"/>
    </source>
</evidence>
<keyword evidence="5" id="KW-0819">tRNA processing</keyword>
<dbReference type="PANTHER" id="PTHR12209">
    <property type="entry name" value="NON-SPECIFIC SERINE/THREONINE PROTEIN KINASE"/>
    <property type="match status" value="1"/>
</dbReference>
<proteinExistence type="inferred from homology"/>
<name>A0A031LNK1_9CREN</name>
<keyword evidence="6" id="KW-0547">Nucleotide-binding</keyword>
<dbReference type="Gene3D" id="3.30.200.20">
    <property type="entry name" value="Phosphorylase Kinase, domain 1"/>
    <property type="match status" value="1"/>
</dbReference>
<comment type="catalytic activity">
    <reaction evidence="10">
        <text>L-seryl-[protein] + ATP = O-phospho-L-seryl-[protein] + ADP + H(+)</text>
        <dbReference type="Rhea" id="RHEA:17989"/>
        <dbReference type="Rhea" id="RHEA-COMP:9863"/>
        <dbReference type="Rhea" id="RHEA-COMP:11604"/>
        <dbReference type="ChEBI" id="CHEBI:15378"/>
        <dbReference type="ChEBI" id="CHEBI:29999"/>
        <dbReference type="ChEBI" id="CHEBI:30616"/>
        <dbReference type="ChEBI" id="CHEBI:83421"/>
        <dbReference type="ChEBI" id="CHEBI:456216"/>
        <dbReference type="EC" id="2.7.11.1"/>
    </reaction>
</comment>
<evidence type="ECO:0000256" key="7">
    <source>
        <dbReference type="ARBA" id="ARBA00022777"/>
    </source>
</evidence>
<dbReference type="GO" id="GO:0008033">
    <property type="term" value="P:tRNA processing"/>
    <property type="evidence" value="ECO:0007669"/>
    <property type="project" value="UniProtKB-KW"/>
</dbReference>
<dbReference type="InterPro" id="IPR008266">
    <property type="entry name" value="Tyr_kinase_AS"/>
</dbReference>
<dbReference type="GO" id="GO:0004674">
    <property type="term" value="F:protein serine/threonine kinase activity"/>
    <property type="evidence" value="ECO:0007669"/>
    <property type="project" value="UniProtKB-KW"/>
</dbReference>
<feature type="domain" description="Protein kinase" evidence="12">
    <location>
        <begin position="1"/>
        <end position="216"/>
    </location>
</feature>
<comment type="catalytic activity">
    <reaction evidence="9">
        <text>L-threonyl-[protein] + ATP = O-phospho-L-threonyl-[protein] + ADP + H(+)</text>
        <dbReference type="Rhea" id="RHEA:46608"/>
        <dbReference type="Rhea" id="RHEA-COMP:11060"/>
        <dbReference type="Rhea" id="RHEA-COMP:11605"/>
        <dbReference type="ChEBI" id="CHEBI:15378"/>
        <dbReference type="ChEBI" id="CHEBI:30013"/>
        <dbReference type="ChEBI" id="CHEBI:30616"/>
        <dbReference type="ChEBI" id="CHEBI:61977"/>
        <dbReference type="ChEBI" id="CHEBI:456216"/>
        <dbReference type="EC" id="2.7.11.1"/>
    </reaction>
</comment>
<accession>A0A031LNK1</accession>
<dbReference type="AlphaFoldDB" id="A0A031LNK1"/>
<dbReference type="GO" id="GO:0005524">
    <property type="term" value="F:ATP binding"/>
    <property type="evidence" value="ECO:0007669"/>
    <property type="project" value="UniProtKB-KW"/>
</dbReference>
<evidence type="ECO:0000313" key="14">
    <source>
        <dbReference type="Proteomes" id="UP000024332"/>
    </source>
</evidence>
<dbReference type="EMBL" id="JFZT01000048">
    <property type="protein sequence ID" value="EZQ03129.1"/>
    <property type="molecule type" value="Genomic_DNA"/>
</dbReference>
<dbReference type="RefSeq" id="WP_048100177.1">
    <property type="nucleotide sequence ID" value="NZ_JFZT01000048.1"/>
</dbReference>
<comment type="similarity">
    <text evidence="1">Belongs to the protein kinase superfamily. BUD32 family.</text>
</comment>
<protein>
    <recommendedName>
        <fullName evidence="2">non-specific serine/threonine protein kinase</fullName>
        <ecNumber evidence="2">2.7.11.1</ecNumber>
    </recommendedName>
</protein>
<evidence type="ECO:0000256" key="4">
    <source>
        <dbReference type="ARBA" id="ARBA00022679"/>
    </source>
</evidence>
<dbReference type="OrthoDB" id="31344at2157"/>